<dbReference type="Proteomes" id="UP000242561">
    <property type="component" value="Chromosome"/>
</dbReference>
<accession>A0A1L3JAQ1</accession>
<dbReference type="STRING" id="1913578.LPB140_04570"/>
<dbReference type="PANTHER" id="PTHR35803">
    <property type="entry name" value="GLUCAN 1,4-ALPHA-GLUCOSIDASE SUSB-RELATED"/>
    <property type="match status" value="1"/>
</dbReference>
<keyword evidence="1" id="KW-0732">Signal</keyword>
<dbReference type="InterPro" id="IPR029486">
    <property type="entry name" value="GH97_N"/>
</dbReference>
<dbReference type="EMBL" id="CP018154">
    <property type="protein sequence ID" value="APG62198.1"/>
    <property type="molecule type" value="Genomic_DNA"/>
</dbReference>
<dbReference type="Pfam" id="PF10566">
    <property type="entry name" value="Glyco_hydro_97"/>
    <property type="match status" value="1"/>
</dbReference>
<name>A0A1L3JAQ1_9SPHN</name>
<dbReference type="InterPro" id="IPR029483">
    <property type="entry name" value="GH97_C"/>
</dbReference>
<feature type="signal peptide" evidence="1">
    <location>
        <begin position="1"/>
        <end position="23"/>
    </location>
</feature>
<feature type="domain" description="Glycosyl-hydrolase 97 N-terminal" evidence="3">
    <location>
        <begin position="31"/>
        <end position="287"/>
    </location>
</feature>
<gene>
    <name evidence="5" type="ORF">LPB140_04570</name>
</gene>
<proteinExistence type="predicted"/>
<organism evidence="5 6">
    <name type="scientific">Sphingorhabdus lutea</name>
    <dbReference type="NCBI Taxonomy" id="1913578"/>
    <lineage>
        <taxon>Bacteria</taxon>
        <taxon>Pseudomonadati</taxon>
        <taxon>Pseudomonadota</taxon>
        <taxon>Alphaproteobacteria</taxon>
        <taxon>Sphingomonadales</taxon>
        <taxon>Sphingomonadaceae</taxon>
        <taxon>Sphingorhabdus</taxon>
    </lineage>
</organism>
<dbReference type="Gene3D" id="2.70.98.10">
    <property type="match status" value="1"/>
</dbReference>
<dbReference type="Gene3D" id="3.20.20.70">
    <property type="entry name" value="Aldolase class I"/>
    <property type="match status" value="1"/>
</dbReference>
<evidence type="ECO:0000259" key="3">
    <source>
        <dbReference type="Pfam" id="PF14508"/>
    </source>
</evidence>
<protein>
    <submittedName>
        <fullName evidence="5">Alpha-glucosidase</fullName>
    </submittedName>
</protein>
<evidence type="ECO:0000259" key="4">
    <source>
        <dbReference type="Pfam" id="PF14509"/>
    </source>
</evidence>
<dbReference type="SUPFAM" id="SSF51445">
    <property type="entry name" value="(Trans)glycosidases"/>
    <property type="match status" value="1"/>
</dbReference>
<keyword evidence="6" id="KW-1185">Reference proteome</keyword>
<dbReference type="PANTHER" id="PTHR35803:SF1">
    <property type="entry name" value="GLUCAN 1,4-ALPHA-GLUCOSIDASE SUSB"/>
    <property type="match status" value="1"/>
</dbReference>
<evidence type="ECO:0000259" key="2">
    <source>
        <dbReference type="Pfam" id="PF10566"/>
    </source>
</evidence>
<feature type="domain" description="Glycosyl-hydrolase 97 catalytic" evidence="2">
    <location>
        <begin position="305"/>
        <end position="493"/>
    </location>
</feature>
<evidence type="ECO:0000313" key="6">
    <source>
        <dbReference type="Proteomes" id="UP000242561"/>
    </source>
</evidence>
<dbReference type="Pfam" id="PF14509">
    <property type="entry name" value="GH97_C"/>
    <property type="match status" value="1"/>
</dbReference>
<dbReference type="InterPro" id="IPR014718">
    <property type="entry name" value="GH-type_carb-bd"/>
</dbReference>
<dbReference type="InterPro" id="IPR052720">
    <property type="entry name" value="Glycosyl_hydrolase_97"/>
</dbReference>
<dbReference type="InterPro" id="IPR019563">
    <property type="entry name" value="GH97_catalytic"/>
</dbReference>
<feature type="domain" description="Glycosyl-hydrolase 97 C-terminal oligomerisation" evidence="4">
    <location>
        <begin position="585"/>
        <end position="686"/>
    </location>
</feature>
<dbReference type="InterPro" id="IPR017853">
    <property type="entry name" value="GH"/>
</dbReference>
<dbReference type="GO" id="GO:0030246">
    <property type="term" value="F:carbohydrate binding"/>
    <property type="evidence" value="ECO:0007669"/>
    <property type="project" value="InterPro"/>
</dbReference>
<sequence length="690" mass="77357">MKVRKFKTILAVIMVSISLPQMAWGKDIETIKSPDEKAVLTISLDGDGRISYRLDRNGAAIIAPSKMGFLLTDNNPLNRGFTMISSQKSTVDEQWELPWGERQFVTNNHNEISIIFKDNQLTGNNAQNGDGRTMTLRFRLFNNGLGFRYELPKQNGLQSAKIADELTEFNIAQNGDAWWIQAGDWNRYEYLYQKSAINAVSTAHSPISMKLTDGTYIAFHEAALVDYSAMWLKRMEGNNFRATLSPSPSGPKVLRDTPFTTPWRTIRFADNAPGLYDNDLELNLNEPNKLGDVSWFKPHKYIGIWWEMHLDGSSWASGAKHGATTQNAIKHIDFAAKHGFRGILIEGWNKGWDGQWFGSGRDFSFTEAYDDFDLKKVTDYARKKGVHIIGHHETGGNIKIYEAQLSNAMKLYASLGIDAVKTGYVADAGGIIGPGENMQDEAFYWHDGQKMAQHHLKVVEEAAKNKIAVNPHEPIKDTGLRRTYPNWVSREGARGMEYQAWGEPANIPEHVPNLIFTRMLSGPMDYTPGVFSLKGKNGRDIESTLARQLALYLVIYSPIQMAADLPENLAAYPDALGFVEKVPVDWKETITLMGEIGDYAVQARQDKASKNWFVGGVTDEHERMVNVALSFLEAGRKYRATIYRDGDGASGLDKTRHNMVKESKIVESGDLLKLRIAPAGGFAIQLEYLP</sequence>
<evidence type="ECO:0000313" key="5">
    <source>
        <dbReference type="EMBL" id="APG62198.1"/>
    </source>
</evidence>
<dbReference type="AlphaFoldDB" id="A0A1L3JAQ1"/>
<reference evidence="5 6" key="1">
    <citation type="submission" date="2016-11" db="EMBL/GenBank/DDBJ databases">
        <title>Sphingorhabdus sp. LPB0140, isolated from marine environment.</title>
        <authorList>
            <person name="Kim E."/>
            <person name="Yi H."/>
        </authorList>
    </citation>
    <scope>NUCLEOTIDE SEQUENCE [LARGE SCALE GENOMIC DNA]</scope>
    <source>
        <strain evidence="5 6">LPB0140</strain>
    </source>
</reference>
<dbReference type="InterPro" id="IPR013785">
    <property type="entry name" value="Aldolase_TIM"/>
</dbReference>
<dbReference type="Pfam" id="PF14508">
    <property type="entry name" value="GH97_N"/>
    <property type="match status" value="1"/>
</dbReference>
<evidence type="ECO:0000256" key="1">
    <source>
        <dbReference type="SAM" id="SignalP"/>
    </source>
</evidence>
<dbReference type="KEGG" id="sphl:LPB140_04570"/>
<feature type="chain" id="PRO_5012001351" evidence="1">
    <location>
        <begin position="24"/>
        <end position="690"/>
    </location>
</feature>